<evidence type="ECO:0000256" key="2">
    <source>
        <dbReference type="ARBA" id="ARBA00022448"/>
    </source>
</evidence>
<feature type="transmembrane region" description="Helical" evidence="7">
    <location>
        <begin position="178"/>
        <end position="199"/>
    </location>
</feature>
<evidence type="ECO:0000259" key="8">
    <source>
        <dbReference type="PROSITE" id="PS50928"/>
    </source>
</evidence>
<comment type="caution">
    <text evidence="9">The sequence shown here is derived from an EMBL/GenBank/DDBJ whole genome shotgun (WGS) entry which is preliminary data.</text>
</comment>
<keyword evidence="6 7" id="KW-0472">Membrane</keyword>
<keyword evidence="2 7" id="KW-0813">Transport</keyword>
<feature type="transmembrane region" description="Helical" evidence="7">
    <location>
        <begin position="125"/>
        <end position="145"/>
    </location>
</feature>
<feature type="domain" description="ABC transmembrane type-1" evidence="8">
    <location>
        <begin position="88"/>
        <end position="309"/>
    </location>
</feature>
<evidence type="ECO:0000256" key="4">
    <source>
        <dbReference type="ARBA" id="ARBA00022692"/>
    </source>
</evidence>
<reference evidence="9" key="1">
    <citation type="submission" date="2019-09" db="EMBL/GenBank/DDBJ databases">
        <title>Characterisation of the sponge microbiome using genome-centric metagenomics.</title>
        <authorList>
            <person name="Engelberts J.P."/>
            <person name="Robbins S.J."/>
            <person name="De Goeij J.M."/>
            <person name="Aranda M."/>
            <person name="Bell S.C."/>
            <person name="Webster N.S."/>
        </authorList>
    </citation>
    <scope>NUCLEOTIDE SEQUENCE</scope>
    <source>
        <strain evidence="9">SB0662_bin_9</strain>
    </source>
</reference>
<gene>
    <name evidence="9" type="ORF">F4Y08_09765</name>
</gene>
<dbReference type="InterPro" id="IPR035906">
    <property type="entry name" value="MetI-like_sf"/>
</dbReference>
<dbReference type="PROSITE" id="PS50928">
    <property type="entry name" value="ABC_TM1"/>
    <property type="match status" value="1"/>
</dbReference>
<dbReference type="SUPFAM" id="SSF161098">
    <property type="entry name" value="MetI-like"/>
    <property type="match status" value="1"/>
</dbReference>
<dbReference type="GO" id="GO:0005886">
    <property type="term" value="C:plasma membrane"/>
    <property type="evidence" value="ECO:0007669"/>
    <property type="project" value="UniProtKB-SubCell"/>
</dbReference>
<comment type="subcellular location">
    <subcellularLocation>
        <location evidence="1 7">Cell membrane</location>
        <topology evidence="1 7">Multi-pass membrane protein</topology>
    </subcellularLocation>
</comment>
<dbReference type="AlphaFoldDB" id="A0A6B1DUX7"/>
<dbReference type="InterPro" id="IPR051393">
    <property type="entry name" value="ABC_transporter_permease"/>
</dbReference>
<evidence type="ECO:0000256" key="5">
    <source>
        <dbReference type="ARBA" id="ARBA00022989"/>
    </source>
</evidence>
<dbReference type="CDD" id="cd06261">
    <property type="entry name" value="TM_PBP2"/>
    <property type="match status" value="1"/>
</dbReference>
<dbReference type="Pfam" id="PF00528">
    <property type="entry name" value="BPD_transp_1"/>
    <property type="match status" value="1"/>
</dbReference>
<protein>
    <submittedName>
        <fullName evidence="9">Sugar ABC transporter permease</fullName>
    </submittedName>
</protein>
<comment type="similarity">
    <text evidence="7">Belongs to the binding-protein-dependent transport system permease family.</text>
</comment>
<keyword evidence="5 7" id="KW-1133">Transmembrane helix</keyword>
<keyword evidence="3" id="KW-1003">Cell membrane</keyword>
<organism evidence="9">
    <name type="scientific">Caldilineaceae bacterium SB0662_bin_9</name>
    <dbReference type="NCBI Taxonomy" id="2605258"/>
    <lineage>
        <taxon>Bacteria</taxon>
        <taxon>Bacillati</taxon>
        <taxon>Chloroflexota</taxon>
        <taxon>Caldilineae</taxon>
        <taxon>Caldilineales</taxon>
        <taxon>Caldilineaceae</taxon>
    </lineage>
</organism>
<dbReference type="Gene3D" id="1.10.3720.10">
    <property type="entry name" value="MetI-like"/>
    <property type="match status" value="1"/>
</dbReference>
<evidence type="ECO:0000256" key="1">
    <source>
        <dbReference type="ARBA" id="ARBA00004651"/>
    </source>
</evidence>
<dbReference type="PANTHER" id="PTHR30193:SF1">
    <property type="entry name" value="ABC TRANSPORTER PERMEASE PROTEIN YESP-RELATED"/>
    <property type="match status" value="1"/>
</dbReference>
<keyword evidence="4 7" id="KW-0812">Transmembrane</keyword>
<dbReference type="InterPro" id="IPR000515">
    <property type="entry name" value="MetI-like"/>
</dbReference>
<dbReference type="EMBL" id="VXPY01000069">
    <property type="protein sequence ID" value="MYD90605.1"/>
    <property type="molecule type" value="Genomic_DNA"/>
</dbReference>
<evidence type="ECO:0000256" key="3">
    <source>
        <dbReference type="ARBA" id="ARBA00022475"/>
    </source>
</evidence>
<evidence type="ECO:0000313" key="9">
    <source>
        <dbReference type="EMBL" id="MYD90605.1"/>
    </source>
</evidence>
<evidence type="ECO:0000256" key="6">
    <source>
        <dbReference type="ARBA" id="ARBA00023136"/>
    </source>
</evidence>
<proteinExistence type="inferred from homology"/>
<accession>A0A6B1DUX7</accession>
<sequence>MVATTSKPGHPASNRNSSVRISSATREAIEGYLYIAPWLVGFAVFAVGPMLASIYLSLTFYKIITPPDFVGLDNYIRMFQDDLFWKSLWNTVYYAAVFVPVSIAGSLCCALLLNQRILGRTIFRAIYFLPSITPIVATAFLWLWIFQPNVGLANYLLDLIGIEGPRWLDDIQWSKPSLIVISLWGAVGGGSMLIFLAGLQGIPIELYESAEIDGAGSQAKFWRITIPLLSPSMFFNLVLGLIGAMQMFTLAFVATSGAGQSRPAGGPAYSTLFYVLNLYNHAFDYWEMGYASALAWFFFLILVILTYWQLRLSRSWVYYEFDQGERW</sequence>
<dbReference type="PANTHER" id="PTHR30193">
    <property type="entry name" value="ABC TRANSPORTER PERMEASE PROTEIN"/>
    <property type="match status" value="1"/>
</dbReference>
<dbReference type="GO" id="GO:0055085">
    <property type="term" value="P:transmembrane transport"/>
    <property type="evidence" value="ECO:0007669"/>
    <property type="project" value="InterPro"/>
</dbReference>
<feature type="transmembrane region" description="Helical" evidence="7">
    <location>
        <begin position="288"/>
        <end position="308"/>
    </location>
</feature>
<evidence type="ECO:0000256" key="7">
    <source>
        <dbReference type="RuleBase" id="RU363032"/>
    </source>
</evidence>
<name>A0A6B1DUX7_9CHLR</name>
<feature type="transmembrane region" description="Helical" evidence="7">
    <location>
        <begin position="32"/>
        <end position="58"/>
    </location>
</feature>
<feature type="transmembrane region" description="Helical" evidence="7">
    <location>
        <begin position="92"/>
        <end position="113"/>
    </location>
</feature>
<feature type="transmembrane region" description="Helical" evidence="7">
    <location>
        <begin position="233"/>
        <end position="254"/>
    </location>
</feature>